<gene>
    <name evidence="2" type="ORF">FRACA_680002</name>
</gene>
<dbReference type="Pfam" id="PF00702">
    <property type="entry name" value="Hydrolase"/>
    <property type="match status" value="1"/>
</dbReference>
<dbReference type="RefSeq" id="WP_101835175.1">
    <property type="nucleotide sequence ID" value="NZ_FZMO01000534.1"/>
</dbReference>
<dbReference type="InterPro" id="IPR006439">
    <property type="entry name" value="HAD-SF_hydro_IA"/>
</dbReference>
<dbReference type="AlphaFoldDB" id="A0A2I2L093"/>
<accession>A0A2I2L093</accession>
<organism evidence="2 3">
    <name type="scientific">Frankia canadensis</name>
    <dbReference type="NCBI Taxonomy" id="1836972"/>
    <lineage>
        <taxon>Bacteria</taxon>
        <taxon>Bacillati</taxon>
        <taxon>Actinomycetota</taxon>
        <taxon>Actinomycetes</taxon>
        <taxon>Frankiales</taxon>
        <taxon>Frankiaceae</taxon>
        <taxon>Frankia</taxon>
    </lineage>
</organism>
<dbReference type="SUPFAM" id="SSF56784">
    <property type="entry name" value="HAD-like"/>
    <property type="match status" value="1"/>
</dbReference>
<dbReference type="InterPro" id="IPR051540">
    <property type="entry name" value="S-2-haloacid_dehalogenase"/>
</dbReference>
<evidence type="ECO:0000313" key="3">
    <source>
        <dbReference type="Proteomes" id="UP000234331"/>
    </source>
</evidence>
<keyword evidence="1" id="KW-0378">Hydrolase</keyword>
<dbReference type="PANTHER" id="PTHR43316">
    <property type="entry name" value="HYDROLASE, HALOACID DELAHOGENASE-RELATED"/>
    <property type="match status" value="1"/>
</dbReference>
<dbReference type="NCBIfam" id="TIGR01549">
    <property type="entry name" value="HAD-SF-IA-v1"/>
    <property type="match status" value="1"/>
</dbReference>
<proteinExistence type="predicted"/>
<dbReference type="GO" id="GO:0016787">
    <property type="term" value="F:hydrolase activity"/>
    <property type="evidence" value="ECO:0007669"/>
    <property type="project" value="UniProtKB-KW"/>
</dbReference>
<dbReference type="SFLD" id="SFLDG01129">
    <property type="entry name" value="C1.5:_HAD__Beta-PGM__Phosphata"/>
    <property type="match status" value="1"/>
</dbReference>
<evidence type="ECO:0000256" key="1">
    <source>
        <dbReference type="ARBA" id="ARBA00022801"/>
    </source>
</evidence>
<dbReference type="PANTHER" id="PTHR43316:SF3">
    <property type="entry name" value="HALOACID DEHALOGENASE, TYPE II (AFU_ORTHOLOGUE AFUA_2G07750)-RELATED"/>
    <property type="match status" value="1"/>
</dbReference>
<dbReference type="InterPro" id="IPR023214">
    <property type="entry name" value="HAD_sf"/>
</dbReference>
<dbReference type="InterPro" id="IPR023198">
    <property type="entry name" value="PGP-like_dom2"/>
</dbReference>
<protein>
    <submittedName>
        <fullName evidence="2">Uncharacterized protein</fullName>
    </submittedName>
</protein>
<evidence type="ECO:0000313" key="2">
    <source>
        <dbReference type="EMBL" id="SNQ51328.1"/>
    </source>
</evidence>
<dbReference type="EMBL" id="FZMO01000534">
    <property type="protein sequence ID" value="SNQ51328.1"/>
    <property type="molecule type" value="Genomic_DNA"/>
</dbReference>
<dbReference type="SFLD" id="SFLDS00003">
    <property type="entry name" value="Haloacid_Dehalogenase"/>
    <property type="match status" value="1"/>
</dbReference>
<dbReference type="Gene3D" id="1.10.150.240">
    <property type="entry name" value="Putative phosphatase, domain 2"/>
    <property type="match status" value="1"/>
</dbReference>
<dbReference type="Gene3D" id="3.40.50.1000">
    <property type="entry name" value="HAD superfamily/HAD-like"/>
    <property type="match status" value="1"/>
</dbReference>
<dbReference type="Proteomes" id="UP000234331">
    <property type="component" value="Unassembled WGS sequence"/>
</dbReference>
<keyword evidence="3" id="KW-1185">Reference proteome</keyword>
<dbReference type="InterPro" id="IPR036412">
    <property type="entry name" value="HAD-like_sf"/>
</dbReference>
<reference evidence="2 3" key="1">
    <citation type="submission" date="2017-06" db="EMBL/GenBank/DDBJ databases">
        <authorList>
            <person name="Kim H.J."/>
            <person name="Triplett B.A."/>
        </authorList>
    </citation>
    <scope>NUCLEOTIDE SEQUENCE [LARGE SCALE GENOMIC DNA]</scope>
    <source>
        <strain evidence="2">FRACA_ARgP5</strain>
    </source>
</reference>
<sequence length="238" mass="26190">MSWPQAVLLDFYGTVVEEDDHLVSELCAEISDSITAMPVDPRTVGAYWSELFTRVCADASGPAFATQRELERRSLRQTIRHFGSAADEEALSGRLFAYWQRPVPFPDTAAFLREIACPICIVSDIDRTDIETAMAHLDIKVDLLVTSQDACAYKPRPEPFLLALGLLELPPDQVVHIGDSLTRDVAGANALRIPAAWVNRTGRTRPPTMQVTYEVTDLTSLHQALATAPQLLVDSPGT</sequence>
<name>A0A2I2L093_9ACTN</name>